<dbReference type="Proteomes" id="UP000183805">
    <property type="component" value="Unassembled WGS sequence"/>
</dbReference>
<proteinExistence type="predicted"/>
<accession>A0ABY1GEB4</accession>
<keyword evidence="2" id="KW-1185">Reference proteome</keyword>
<gene>
    <name evidence="1" type="ORF">SAMN04487854_102183</name>
</gene>
<dbReference type="EMBL" id="FPAZ01000002">
    <property type="protein sequence ID" value="SFT40296.1"/>
    <property type="molecule type" value="Genomic_DNA"/>
</dbReference>
<name>A0ABY1GEB4_9GAMM</name>
<evidence type="ECO:0000313" key="1">
    <source>
        <dbReference type="EMBL" id="SFT40296.1"/>
    </source>
</evidence>
<sequence>MFVDEQVGVNSAAKAYAINRLLMEMTQNNDLYNRYAWFEQKHSPRLSQNELADANTLFEQWLAEINKNGSLYPSEF</sequence>
<evidence type="ECO:0000313" key="2">
    <source>
        <dbReference type="Proteomes" id="UP000183805"/>
    </source>
</evidence>
<dbReference type="RefSeq" id="WP_065979612.1">
    <property type="nucleotide sequence ID" value="NZ_FPAZ01000002.1"/>
</dbReference>
<comment type="caution">
    <text evidence="1">The sequence shown here is derived from an EMBL/GenBank/DDBJ whole genome shotgun (WGS) entry which is preliminary data.</text>
</comment>
<reference evidence="1 2" key="1">
    <citation type="submission" date="2016-10" db="EMBL/GenBank/DDBJ databases">
        <authorList>
            <person name="Varghese N."/>
            <person name="Submissions S."/>
        </authorList>
    </citation>
    <scope>NUCLEOTIDE SEQUENCE [LARGE SCALE GENOMIC DNA]</scope>
    <source>
        <strain evidence="1 2">CGMCC 1.8499</strain>
    </source>
</reference>
<organism evidence="1 2">
    <name type="scientific">Pseudoalteromonas lipolytica</name>
    <dbReference type="NCBI Taxonomy" id="570156"/>
    <lineage>
        <taxon>Bacteria</taxon>
        <taxon>Pseudomonadati</taxon>
        <taxon>Pseudomonadota</taxon>
        <taxon>Gammaproteobacteria</taxon>
        <taxon>Alteromonadales</taxon>
        <taxon>Pseudoalteromonadaceae</taxon>
        <taxon>Pseudoalteromonas</taxon>
    </lineage>
</organism>
<protein>
    <submittedName>
        <fullName evidence="1">Uncharacterized protein</fullName>
    </submittedName>
</protein>